<keyword evidence="8" id="KW-1185">Reference proteome</keyword>
<feature type="domain" description="HTH lysR-type" evidence="6">
    <location>
        <begin position="1"/>
        <end position="59"/>
    </location>
</feature>
<dbReference type="Gene3D" id="1.10.10.10">
    <property type="entry name" value="Winged helix-like DNA-binding domain superfamily/Winged helix DNA-binding domain"/>
    <property type="match status" value="1"/>
</dbReference>
<proteinExistence type="inferred from homology"/>
<evidence type="ECO:0000256" key="1">
    <source>
        <dbReference type="ARBA" id="ARBA00009437"/>
    </source>
</evidence>
<dbReference type="Proteomes" id="UP000571554">
    <property type="component" value="Unassembled WGS sequence"/>
</dbReference>
<dbReference type="GO" id="GO:0003700">
    <property type="term" value="F:DNA-binding transcription factor activity"/>
    <property type="evidence" value="ECO:0007669"/>
    <property type="project" value="InterPro"/>
</dbReference>
<dbReference type="PANTHER" id="PTHR30537">
    <property type="entry name" value="HTH-TYPE TRANSCRIPTIONAL REGULATOR"/>
    <property type="match status" value="1"/>
</dbReference>
<dbReference type="FunFam" id="1.10.10.10:FF:000001">
    <property type="entry name" value="LysR family transcriptional regulator"/>
    <property type="match status" value="1"/>
</dbReference>
<comment type="caution">
    <text evidence="7">The sequence shown here is derived from an EMBL/GenBank/DDBJ whole genome shotgun (WGS) entry which is preliminary data.</text>
</comment>
<reference evidence="7 8" key="1">
    <citation type="submission" date="2020-08" db="EMBL/GenBank/DDBJ databases">
        <title>Above-ground endophytic microbial communities from plants in different locations in the United States.</title>
        <authorList>
            <person name="Frank C."/>
        </authorList>
    </citation>
    <scope>NUCLEOTIDE SEQUENCE [LARGE SCALE GENOMIC DNA]</scope>
    <source>
        <strain evidence="7 8">WP4_2_2</strain>
    </source>
</reference>
<dbReference type="Pfam" id="PF00126">
    <property type="entry name" value="HTH_1"/>
    <property type="match status" value="1"/>
</dbReference>
<dbReference type="PROSITE" id="PS50931">
    <property type="entry name" value="HTH_LYSR"/>
    <property type="match status" value="1"/>
</dbReference>
<dbReference type="GO" id="GO:0003677">
    <property type="term" value="F:DNA binding"/>
    <property type="evidence" value="ECO:0007669"/>
    <property type="project" value="UniProtKB-KW"/>
</dbReference>
<dbReference type="AlphaFoldDB" id="A0A7W9U288"/>
<dbReference type="InterPro" id="IPR036388">
    <property type="entry name" value="WH-like_DNA-bd_sf"/>
</dbReference>
<comment type="similarity">
    <text evidence="1">Belongs to the LysR transcriptional regulatory family.</text>
</comment>
<evidence type="ECO:0000256" key="4">
    <source>
        <dbReference type="ARBA" id="ARBA00023163"/>
    </source>
</evidence>
<name>A0A7W9U288_9BURK</name>
<dbReference type="RefSeq" id="WP_183729336.1">
    <property type="nucleotide sequence ID" value="NZ_JACHBW010000018.1"/>
</dbReference>
<dbReference type="InterPro" id="IPR036390">
    <property type="entry name" value="WH_DNA-bd_sf"/>
</dbReference>
<dbReference type="PANTHER" id="PTHR30537:SF5">
    <property type="entry name" value="HTH-TYPE TRANSCRIPTIONAL ACTIVATOR TTDR-RELATED"/>
    <property type="match status" value="1"/>
</dbReference>
<dbReference type="InterPro" id="IPR005119">
    <property type="entry name" value="LysR_subst-bd"/>
</dbReference>
<evidence type="ECO:0000313" key="8">
    <source>
        <dbReference type="Proteomes" id="UP000571554"/>
    </source>
</evidence>
<dbReference type="SUPFAM" id="SSF53850">
    <property type="entry name" value="Periplasmic binding protein-like II"/>
    <property type="match status" value="1"/>
</dbReference>
<dbReference type="SUPFAM" id="SSF46785">
    <property type="entry name" value="Winged helix' DNA-binding domain"/>
    <property type="match status" value="1"/>
</dbReference>
<evidence type="ECO:0000259" key="6">
    <source>
        <dbReference type="PROSITE" id="PS50931"/>
    </source>
</evidence>
<sequence length="362" mass="39999">MDTLRNMRIFVRVVESGSFTRAAANETMTTAQVSRAVTDLESRLRTRLLNRTTRRMSLTEAGERYLQSCKRILADIEQAEAEAGAAHANPAGKLRVYGGTSFGQHYVMPLIARYQQHLPDVAVDLTIAQEMPDIIEEGYDVAVVVAAELENSALISQQIGSTAAILCASPYYLRTRGVPQSFDDLDMHTCLHLTDASLPAGQWVSEGPHGETFRHTGVTPFQVNNPEALALAIREGMGIGPLPVPVALPGLADGSLVRVLPTHRLQTLNIYALYASRRYLDAKIRTFVEFLREKVPLVLAEQESALASCNLPSRRSTTTPPTPLREARQLHAGSSAKTRPQTDKHEKRERERLRLVDQALIQ</sequence>
<dbReference type="Pfam" id="PF03466">
    <property type="entry name" value="LysR_substrate"/>
    <property type="match status" value="1"/>
</dbReference>
<protein>
    <submittedName>
        <fullName evidence="7">DNA-binding transcriptional LysR family regulator</fullName>
    </submittedName>
</protein>
<accession>A0A7W9U288</accession>
<keyword evidence="4" id="KW-0804">Transcription</keyword>
<dbReference type="InterPro" id="IPR058163">
    <property type="entry name" value="LysR-type_TF_proteobact-type"/>
</dbReference>
<gene>
    <name evidence="7" type="ORF">F4827_005521</name>
</gene>
<dbReference type="CDD" id="cd08422">
    <property type="entry name" value="PBP2_CrgA_like"/>
    <property type="match status" value="1"/>
</dbReference>
<organism evidence="7 8">
    <name type="scientific">Paraburkholderia bannensis</name>
    <dbReference type="NCBI Taxonomy" id="765414"/>
    <lineage>
        <taxon>Bacteria</taxon>
        <taxon>Pseudomonadati</taxon>
        <taxon>Pseudomonadota</taxon>
        <taxon>Betaproteobacteria</taxon>
        <taxon>Burkholderiales</taxon>
        <taxon>Burkholderiaceae</taxon>
        <taxon>Paraburkholderia</taxon>
    </lineage>
</organism>
<evidence type="ECO:0000256" key="5">
    <source>
        <dbReference type="SAM" id="MobiDB-lite"/>
    </source>
</evidence>
<keyword evidence="2" id="KW-0805">Transcription regulation</keyword>
<dbReference type="InterPro" id="IPR000847">
    <property type="entry name" value="LysR_HTH_N"/>
</dbReference>
<keyword evidence="3 7" id="KW-0238">DNA-binding</keyword>
<feature type="compositionally biased region" description="Basic and acidic residues" evidence="5">
    <location>
        <begin position="340"/>
        <end position="352"/>
    </location>
</feature>
<evidence type="ECO:0000256" key="2">
    <source>
        <dbReference type="ARBA" id="ARBA00023015"/>
    </source>
</evidence>
<evidence type="ECO:0000256" key="3">
    <source>
        <dbReference type="ARBA" id="ARBA00023125"/>
    </source>
</evidence>
<dbReference type="Gene3D" id="3.40.190.290">
    <property type="match status" value="1"/>
</dbReference>
<evidence type="ECO:0000313" key="7">
    <source>
        <dbReference type="EMBL" id="MBB6105653.1"/>
    </source>
</evidence>
<dbReference type="EMBL" id="JACHBW010000018">
    <property type="protein sequence ID" value="MBB6105653.1"/>
    <property type="molecule type" value="Genomic_DNA"/>
</dbReference>
<feature type="region of interest" description="Disordered" evidence="5">
    <location>
        <begin position="310"/>
        <end position="352"/>
    </location>
</feature>